<evidence type="ECO:0000259" key="1">
    <source>
        <dbReference type="PROSITE" id="PS50086"/>
    </source>
</evidence>
<dbReference type="PANTHER" id="PTHR13297">
    <property type="entry name" value="TBC1 DOMAIN FAMILY MEMBER 23-RELATED"/>
    <property type="match status" value="1"/>
</dbReference>
<dbReference type="InterPro" id="IPR000195">
    <property type="entry name" value="Rab-GAP-TBC_dom"/>
</dbReference>
<organism evidence="2 3">
    <name type="scientific">Plasmodium falciparum NF135/5.C10</name>
    <dbReference type="NCBI Taxonomy" id="1036726"/>
    <lineage>
        <taxon>Eukaryota</taxon>
        <taxon>Sar</taxon>
        <taxon>Alveolata</taxon>
        <taxon>Apicomplexa</taxon>
        <taxon>Aconoidasida</taxon>
        <taxon>Haemosporida</taxon>
        <taxon>Plasmodiidae</taxon>
        <taxon>Plasmodium</taxon>
        <taxon>Plasmodium (Laverania)</taxon>
    </lineage>
</organism>
<name>W4IEJ7_PLAFA</name>
<feature type="domain" description="Rab-GAP TBC" evidence="1">
    <location>
        <begin position="1"/>
        <end position="82"/>
    </location>
</feature>
<dbReference type="PANTHER" id="PTHR13297:SF5">
    <property type="entry name" value="TBC1 DOMAIN FAMILY MEMBER 23"/>
    <property type="match status" value="1"/>
</dbReference>
<dbReference type="GO" id="GO:0005802">
    <property type="term" value="C:trans-Golgi network"/>
    <property type="evidence" value="ECO:0007669"/>
    <property type="project" value="TreeGrafter"/>
</dbReference>
<dbReference type="EMBL" id="KI926058">
    <property type="protein sequence ID" value="ETW41469.1"/>
    <property type="molecule type" value="Genomic_DNA"/>
</dbReference>
<proteinExistence type="predicted"/>
<dbReference type="PROSITE" id="PS50086">
    <property type="entry name" value="TBC_RABGAP"/>
    <property type="match status" value="1"/>
</dbReference>
<evidence type="ECO:0000313" key="2">
    <source>
        <dbReference type="EMBL" id="ETW41469.1"/>
    </source>
</evidence>
<reference evidence="2 3" key="1">
    <citation type="submission" date="2013-02" db="EMBL/GenBank/DDBJ databases">
        <title>The Genome Annotation of Plasmodium falciparum NF135/5.C10.</title>
        <authorList>
            <consortium name="The Broad Institute Genome Sequencing Platform"/>
            <consortium name="The Broad Institute Genome Sequencing Center for Infectious Disease"/>
            <person name="Neafsey D."/>
            <person name="Hoffman S."/>
            <person name="Volkman S."/>
            <person name="Rosenthal P."/>
            <person name="Walker B."/>
            <person name="Young S.K."/>
            <person name="Zeng Q."/>
            <person name="Gargeya S."/>
            <person name="Fitzgerald M."/>
            <person name="Haas B."/>
            <person name="Abouelleil A."/>
            <person name="Allen A.W."/>
            <person name="Alvarado L."/>
            <person name="Arachchi H.M."/>
            <person name="Berlin A.M."/>
            <person name="Chapman S.B."/>
            <person name="Gainer-Dewar J."/>
            <person name="Goldberg J."/>
            <person name="Griggs A."/>
            <person name="Gujja S."/>
            <person name="Hansen M."/>
            <person name="Howarth C."/>
            <person name="Imamovic A."/>
            <person name="Ireland A."/>
            <person name="Larimer J."/>
            <person name="McCowan C."/>
            <person name="Murphy C."/>
            <person name="Pearson M."/>
            <person name="Poon T.W."/>
            <person name="Priest M."/>
            <person name="Roberts A."/>
            <person name="Saif S."/>
            <person name="Shea T."/>
            <person name="Sisk P."/>
            <person name="Sykes S."/>
            <person name="Wortman J."/>
            <person name="Nusbaum C."/>
            <person name="Birren B."/>
        </authorList>
    </citation>
    <scope>NUCLEOTIDE SEQUENCE [LARGE SCALE GENOMIC DNA]</scope>
    <source>
        <strain evidence="2 3">NF135/5.C10</strain>
    </source>
</reference>
<gene>
    <name evidence="2" type="ORF">PFNF135_04118</name>
</gene>
<dbReference type="GO" id="GO:0005829">
    <property type="term" value="C:cytosol"/>
    <property type="evidence" value="ECO:0007669"/>
    <property type="project" value="GOC"/>
</dbReference>
<dbReference type="SUPFAM" id="SSF47923">
    <property type="entry name" value="Ypt/Rab-GAP domain of gyp1p"/>
    <property type="match status" value="1"/>
</dbReference>
<dbReference type="InterPro" id="IPR039755">
    <property type="entry name" value="TBC1D23"/>
</dbReference>
<dbReference type="AlphaFoldDB" id="W4IEJ7"/>
<accession>W4IEJ7</accession>
<dbReference type="Pfam" id="PF00566">
    <property type="entry name" value="RabGAP-TBC"/>
    <property type="match status" value="1"/>
</dbReference>
<dbReference type="GO" id="GO:0042147">
    <property type="term" value="P:retrograde transport, endosome to Golgi"/>
    <property type="evidence" value="ECO:0007669"/>
    <property type="project" value="InterPro"/>
</dbReference>
<sequence length="261" mass="31658">MYIFTFIFLKEFYYDDEFFFLQISFYLFKILIKYHDPVLSEILENNKMTPEIYASSWFLTLFASKCNMRILNLIYMIFLLEKNPFFYFYFSLALLILHRNIFLCVDNSNLPELLSKINIFNKKFLKKVWAFGKYLERQTPVSFVHKLFFIKNVLIHLTSENSAENYEKKNVLLNFFKSIDYMSVNSYEILKNLCEGNNKYLFLDIRLNSHFKSFHLYNSINMELVKNYLDIFKMKRKSNQINFGALENKNRKKSKWNQSDK</sequence>
<dbReference type="SUPFAM" id="SSF52821">
    <property type="entry name" value="Rhodanese/Cell cycle control phosphatase"/>
    <property type="match status" value="1"/>
</dbReference>
<dbReference type="Proteomes" id="UP000019114">
    <property type="component" value="Unassembled WGS sequence"/>
</dbReference>
<dbReference type="Gene3D" id="1.10.472.80">
    <property type="entry name" value="Ypt/Rab-GAP domain of gyp1p, domain 3"/>
    <property type="match status" value="1"/>
</dbReference>
<protein>
    <recommendedName>
        <fullName evidence="1">Rab-GAP TBC domain-containing protein</fullName>
    </recommendedName>
</protein>
<dbReference type="GO" id="GO:0099041">
    <property type="term" value="P:vesicle tethering to Golgi"/>
    <property type="evidence" value="ECO:0007669"/>
    <property type="project" value="TreeGrafter"/>
</dbReference>
<dbReference type="InterPro" id="IPR036873">
    <property type="entry name" value="Rhodanese-like_dom_sf"/>
</dbReference>
<reference evidence="2 3" key="2">
    <citation type="submission" date="2013-02" db="EMBL/GenBank/DDBJ databases">
        <title>The Genome Sequence of Plasmodium falciparum NF135/5.C10.</title>
        <authorList>
            <consortium name="The Broad Institute Genome Sequencing Platform"/>
            <consortium name="The Broad Institute Genome Sequencing Center for Infectious Disease"/>
            <person name="Neafsey D."/>
            <person name="Cheeseman I."/>
            <person name="Volkman S."/>
            <person name="Adams J."/>
            <person name="Walker B."/>
            <person name="Young S.K."/>
            <person name="Zeng Q."/>
            <person name="Gargeya S."/>
            <person name="Fitzgerald M."/>
            <person name="Haas B."/>
            <person name="Abouelleil A."/>
            <person name="Alvarado L."/>
            <person name="Arachchi H.M."/>
            <person name="Berlin A.M."/>
            <person name="Chapman S.B."/>
            <person name="Dewar J."/>
            <person name="Goldberg J."/>
            <person name="Griggs A."/>
            <person name="Gujja S."/>
            <person name="Hansen M."/>
            <person name="Howarth C."/>
            <person name="Imamovic A."/>
            <person name="Larimer J."/>
            <person name="McCowan C."/>
            <person name="Murphy C."/>
            <person name="Neiman D."/>
            <person name="Pearson M."/>
            <person name="Priest M."/>
            <person name="Roberts A."/>
            <person name="Saif S."/>
            <person name="Shea T."/>
            <person name="Sisk P."/>
            <person name="Sykes S."/>
            <person name="Wortman J."/>
            <person name="Nusbaum C."/>
            <person name="Birren B."/>
        </authorList>
    </citation>
    <scope>NUCLEOTIDE SEQUENCE [LARGE SCALE GENOMIC DNA]</scope>
    <source>
        <strain evidence="2 3">NF135/5.C10</strain>
    </source>
</reference>
<evidence type="ECO:0000313" key="3">
    <source>
        <dbReference type="Proteomes" id="UP000019114"/>
    </source>
</evidence>
<dbReference type="InterPro" id="IPR035969">
    <property type="entry name" value="Rab-GAP_TBC_sf"/>
</dbReference>